<reference evidence="2 3" key="1">
    <citation type="journal article" date="2024" name="G3 (Bethesda)">
        <title>Genome assembly of Hibiscus sabdariffa L. provides insights into metabolisms of medicinal natural products.</title>
        <authorList>
            <person name="Kim T."/>
        </authorList>
    </citation>
    <scope>NUCLEOTIDE SEQUENCE [LARGE SCALE GENOMIC DNA]</scope>
    <source>
        <strain evidence="2">TK-2024</strain>
        <tissue evidence="2">Old leaves</tissue>
    </source>
</reference>
<evidence type="ECO:0000313" key="2">
    <source>
        <dbReference type="EMBL" id="KAK8996696.1"/>
    </source>
</evidence>
<proteinExistence type="predicted"/>
<comment type="caution">
    <text evidence="2">The sequence shown here is derived from an EMBL/GenBank/DDBJ whole genome shotgun (WGS) entry which is preliminary data.</text>
</comment>
<dbReference type="EMBL" id="JBBPBN010000044">
    <property type="protein sequence ID" value="KAK8996696.1"/>
    <property type="molecule type" value="Genomic_DNA"/>
</dbReference>
<sequence>MGEGEGETQSFHAANLDHLETSTRDRTSTNASRCYLNFQIKIQRNLGVNVCGGGTRSTSGLLEILQVMRSEELIENRQSEVDLYLEERTKKLMKINRRKSFCRLFRKGRIPSGQSYHKLVKIEL</sequence>
<name>A0ABR2Q7M3_9ROSI</name>
<gene>
    <name evidence="2" type="ORF">V6N11_081961</name>
</gene>
<organism evidence="2 3">
    <name type="scientific">Hibiscus sabdariffa</name>
    <name type="common">roselle</name>
    <dbReference type="NCBI Taxonomy" id="183260"/>
    <lineage>
        <taxon>Eukaryota</taxon>
        <taxon>Viridiplantae</taxon>
        <taxon>Streptophyta</taxon>
        <taxon>Embryophyta</taxon>
        <taxon>Tracheophyta</taxon>
        <taxon>Spermatophyta</taxon>
        <taxon>Magnoliopsida</taxon>
        <taxon>eudicotyledons</taxon>
        <taxon>Gunneridae</taxon>
        <taxon>Pentapetalae</taxon>
        <taxon>rosids</taxon>
        <taxon>malvids</taxon>
        <taxon>Malvales</taxon>
        <taxon>Malvaceae</taxon>
        <taxon>Malvoideae</taxon>
        <taxon>Hibiscus</taxon>
    </lineage>
</organism>
<evidence type="ECO:0000313" key="3">
    <source>
        <dbReference type="Proteomes" id="UP001396334"/>
    </source>
</evidence>
<evidence type="ECO:0000256" key="1">
    <source>
        <dbReference type="SAM" id="MobiDB-lite"/>
    </source>
</evidence>
<feature type="region of interest" description="Disordered" evidence="1">
    <location>
        <begin position="1"/>
        <end position="27"/>
    </location>
</feature>
<dbReference type="Proteomes" id="UP001396334">
    <property type="component" value="Unassembled WGS sequence"/>
</dbReference>
<keyword evidence="3" id="KW-1185">Reference proteome</keyword>
<accession>A0ABR2Q7M3</accession>
<protein>
    <submittedName>
        <fullName evidence="2">Uncharacterized protein</fullName>
    </submittedName>
</protein>
<feature type="compositionally biased region" description="Basic and acidic residues" evidence="1">
    <location>
        <begin position="15"/>
        <end position="27"/>
    </location>
</feature>